<sequence length="300" mass="32265">MSAKTALVLRATGVQGKAVAKHLANSSWNVHALVADKSSARALAVNEIGPSVTLYQGTWKSLSTIDAAMNGVDALFLVQMPDLSGDSELSEAKIILGIAKTHGVKHIVHVTNLLLNDPGLKEKASSNIAAPALLGKGEVEALVQGFGIPWTIIRPGFFMTNFMAPLVKFMFPQLGEGKFVSSYLPETVLPHVDPDDIGALAMAAFEAPEEYVGRVISIAGEKLSVEETAKQIGEAMGKELEIVFRSVQETEEASKTNPLIAGQLLTRDMGDWVDLDEVQRLGVQLTSFKEFLAKNKENIL</sequence>
<evidence type="ECO:0000259" key="4">
    <source>
        <dbReference type="Pfam" id="PF05368"/>
    </source>
</evidence>
<evidence type="ECO:0000256" key="2">
    <source>
        <dbReference type="ARBA" id="ARBA00022857"/>
    </source>
</evidence>
<dbReference type="Pfam" id="PF05368">
    <property type="entry name" value="NmrA"/>
    <property type="match status" value="1"/>
</dbReference>
<comment type="similarity">
    <text evidence="1">Belongs to the NmrA-type oxidoreductase family.</text>
</comment>
<reference evidence="5 6" key="1">
    <citation type="journal article" date="2018" name="Front. Microbiol.">
        <title>Genome-Wide Analysis of Corynespora cassiicola Leaf Fall Disease Putative Effectors.</title>
        <authorList>
            <person name="Lopez D."/>
            <person name="Ribeiro S."/>
            <person name="Label P."/>
            <person name="Fumanal B."/>
            <person name="Venisse J.S."/>
            <person name="Kohler A."/>
            <person name="de Oliveira R.R."/>
            <person name="Labutti K."/>
            <person name="Lipzen A."/>
            <person name="Lail K."/>
            <person name="Bauer D."/>
            <person name="Ohm R.A."/>
            <person name="Barry K.W."/>
            <person name="Spatafora J."/>
            <person name="Grigoriev I.V."/>
            <person name="Martin F.M."/>
            <person name="Pujade-Renaud V."/>
        </authorList>
    </citation>
    <scope>NUCLEOTIDE SEQUENCE [LARGE SCALE GENOMIC DNA]</scope>
    <source>
        <strain evidence="5 6">Philippines</strain>
    </source>
</reference>
<evidence type="ECO:0000313" key="6">
    <source>
        <dbReference type="Proteomes" id="UP000240883"/>
    </source>
</evidence>
<accession>A0A2T2P350</accession>
<evidence type="ECO:0000256" key="3">
    <source>
        <dbReference type="ARBA" id="ARBA00023002"/>
    </source>
</evidence>
<proteinExistence type="inferred from homology"/>
<evidence type="ECO:0000313" key="5">
    <source>
        <dbReference type="EMBL" id="PSN72092.1"/>
    </source>
</evidence>
<dbReference type="SUPFAM" id="SSF51735">
    <property type="entry name" value="NAD(P)-binding Rossmann-fold domains"/>
    <property type="match status" value="1"/>
</dbReference>
<dbReference type="STRING" id="1448308.A0A2T2P350"/>
<dbReference type="GO" id="GO:0016491">
    <property type="term" value="F:oxidoreductase activity"/>
    <property type="evidence" value="ECO:0007669"/>
    <property type="project" value="UniProtKB-KW"/>
</dbReference>
<dbReference type="InterPro" id="IPR051164">
    <property type="entry name" value="NmrA-like_oxidored"/>
</dbReference>
<keyword evidence="3" id="KW-0560">Oxidoreductase</keyword>
<keyword evidence="2" id="KW-0521">NADP</keyword>
<organism evidence="5 6">
    <name type="scientific">Corynespora cassiicola Philippines</name>
    <dbReference type="NCBI Taxonomy" id="1448308"/>
    <lineage>
        <taxon>Eukaryota</taxon>
        <taxon>Fungi</taxon>
        <taxon>Dikarya</taxon>
        <taxon>Ascomycota</taxon>
        <taxon>Pezizomycotina</taxon>
        <taxon>Dothideomycetes</taxon>
        <taxon>Pleosporomycetidae</taxon>
        <taxon>Pleosporales</taxon>
        <taxon>Corynesporascaceae</taxon>
        <taxon>Corynespora</taxon>
    </lineage>
</organism>
<keyword evidence="6" id="KW-1185">Reference proteome</keyword>
<protein>
    <submittedName>
        <fullName evidence="5">NAD(P)-binding protein</fullName>
    </submittedName>
</protein>
<dbReference type="PANTHER" id="PTHR42748">
    <property type="entry name" value="NITROGEN METABOLITE REPRESSION PROTEIN NMRA FAMILY MEMBER"/>
    <property type="match status" value="1"/>
</dbReference>
<dbReference type="GO" id="GO:0005634">
    <property type="term" value="C:nucleus"/>
    <property type="evidence" value="ECO:0007669"/>
    <property type="project" value="TreeGrafter"/>
</dbReference>
<dbReference type="OrthoDB" id="419598at2759"/>
<gene>
    <name evidence="5" type="ORF">BS50DRAFT_569648</name>
</gene>
<dbReference type="InterPro" id="IPR008030">
    <property type="entry name" value="NmrA-like"/>
</dbReference>
<dbReference type="InterPro" id="IPR036291">
    <property type="entry name" value="NAD(P)-bd_dom_sf"/>
</dbReference>
<dbReference type="PANTHER" id="PTHR42748:SF30">
    <property type="entry name" value="NMRA-LIKE DOMAIN-CONTAINING PROTEIN"/>
    <property type="match status" value="1"/>
</dbReference>
<dbReference type="Proteomes" id="UP000240883">
    <property type="component" value="Unassembled WGS sequence"/>
</dbReference>
<name>A0A2T2P350_CORCC</name>
<evidence type="ECO:0000256" key="1">
    <source>
        <dbReference type="ARBA" id="ARBA00006328"/>
    </source>
</evidence>
<dbReference type="Gene3D" id="3.40.50.720">
    <property type="entry name" value="NAD(P)-binding Rossmann-like Domain"/>
    <property type="match status" value="1"/>
</dbReference>
<dbReference type="EMBL" id="KZ678130">
    <property type="protein sequence ID" value="PSN72092.1"/>
    <property type="molecule type" value="Genomic_DNA"/>
</dbReference>
<dbReference type="AlphaFoldDB" id="A0A2T2P350"/>
<feature type="domain" description="NmrA-like" evidence="4">
    <location>
        <begin position="4"/>
        <end position="246"/>
    </location>
</feature>